<gene>
    <name evidence="3" type="ORF">A6X21_04535</name>
</gene>
<dbReference type="AlphaFoldDB" id="A0A1C3ENW8"/>
<dbReference type="Gene3D" id="1.50.10.20">
    <property type="match status" value="2"/>
</dbReference>
<comment type="caution">
    <text evidence="3">The sequence shown here is derived from an EMBL/GenBank/DDBJ whole genome shotgun (WGS) entry which is preliminary data.</text>
</comment>
<evidence type="ECO:0000259" key="2">
    <source>
        <dbReference type="Pfam" id="PF13709"/>
    </source>
</evidence>
<evidence type="ECO:0000259" key="1">
    <source>
        <dbReference type="Pfam" id="PF07678"/>
    </source>
</evidence>
<keyword evidence="4" id="KW-1185">Reference proteome</keyword>
<name>A0A1C3ENW8_9PLAN</name>
<evidence type="ECO:0000313" key="4">
    <source>
        <dbReference type="Proteomes" id="UP000094828"/>
    </source>
</evidence>
<dbReference type="EMBL" id="LYDR01000039">
    <property type="protein sequence ID" value="ODA34915.1"/>
    <property type="molecule type" value="Genomic_DNA"/>
</dbReference>
<feature type="domain" description="DUF4159" evidence="2">
    <location>
        <begin position="609"/>
        <end position="812"/>
    </location>
</feature>
<dbReference type="InterPro" id="IPR025297">
    <property type="entry name" value="DUF4159"/>
</dbReference>
<reference evidence="3 4" key="1">
    <citation type="submission" date="2016-05" db="EMBL/GenBank/DDBJ databases">
        <title>Genomic and physiological characterization of Planctopirus sp. isolated from fresh water lake.</title>
        <authorList>
            <person name="Subhash Y."/>
            <person name="Ramana C."/>
        </authorList>
    </citation>
    <scope>NUCLEOTIDE SEQUENCE [LARGE SCALE GENOMIC DNA]</scope>
    <source>
        <strain evidence="3 4">JC280</strain>
    </source>
</reference>
<dbReference type="InterPro" id="IPR011626">
    <property type="entry name" value="Alpha-macroglobulin_TED"/>
</dbReference>
<dbReference type="GO" id="GO:0005615">
    <property type="term" value="C:extracellular space"/>
    <property type="evidence" value="ECO:0007669"/>
    <property type="project" value="InterPro"/>
</dbReference>
<accession>A0A1C3ENW8</accession>
<evidence type="ECO:0000313" key="3">
    <source>
        <dbReference type="EMBL" id="ODA34915.1"/>
    </source>
</evidence>
<dbReference type="Pfam" id="PF07678">
    <property type="entry name" value="TED_complement"/>
    <property type="match status" value="1"/>
</dbReference>
<organism evidence="3 4">
    <name type="scientific">Planctopirus hydrillae</name>
    <dbReference type="NCBI Taxonomy" id="1841610"/>
    <lineage>
        <taxon>Bacteria</taxon>
        <taxon>Pseudomonadati</taxon>
        <taxon>Planctomycetota</taxon>
        <taxon>Planctomycetia</taxon>
        <taxon>Planctomycetales</taxon>
        <taxon>Planctomycetaceae</taxon>
        <taxon>Planctopirus</taxon>
    </lineage>
</organism>
<feature type="domain" description="DUF4159" evidence="2">
    <location>
        <begin position="391"/>
        <end position="579"/>
    </location>
</feature>
<proteinExistence type="predicted"/>
<dbReference type="RefSeq" id="WP_068846442.1">
    <property type="nucleotide sequence ID" value="NZ_LYDR01000039.1"/>
</dbReference>
<sequence length="827" mass="91003">MHSQVSLNHRAFRRIRSEFSPWAMRLIGWIVILFVGAIPSATVTNGAELTAARVLESIDAGREFLLTRQKQDGSFDAGNNLGHRSGVSALCTLALLNSGMEANHPQIRKALQYLRRLPEDEISQTYDISLVIMALVAAKDSSTNDLPRIARLASRLESWQIREGNSGSWTYSSPGGGINLGGDRSNAQYAVLGLREAAEAGVEIDRKTWERIRTHWTSQQNPDGGWNYSSDGQSTGSMTVAGVATLSIVEQMLVEDRKIGPDGSPPCCEPAQPNEALDRGLRWLANRFTPLQNPGSGTWLLYYLYGVERAGRLSGQRFFGQHDWYREGAEVLLKVQNQRTGAWVGVGLYESEPTVASAFALLFLSKGLAPVLVNKLKYGPPNPNRPGHTLTDDWNRHPRDARNLTEYLSGRPLWPKLLTAQEVDLSKAVAAKSVAALAQAPVLYITGQDALDLTDAEIALLKEYVEQGGFILGVAGCQSARFEESFRELTPRLFPPGEGVLKKLSFDHPVFRSEFLLDPEGLELWGVDAGCRTPVIFCPEDIGCLWHYWSRLESANRNPNLRAKVIRATQIGTNIIAYATGREPPNKLDSQELANLSSKTDRIERSFLQIARIQHAGQWDAAPAAVRNLLTALDQSAGIGTNPKIRHLPLSDTNLYRYPLVYMHGRSTFELSSAEIEGLRTYLSRGGVLLADACCGAKGFDESFRAAMKKAFPATPLTRIPVTHEVFSAKSGQDVTRIRRRVNSSQPGQAVKSQVLEGEPYLEAIEIDGRLAVIYSKYDISCALERQSTVSCEGYLPEDAVKLAINLVIHALSQEVPLPPELANPAP</sequence>
<dbReference type="Proteomes" id="UP000094828">
    <property type="component" value="Unassembled WGS sequence"/>
</dbReference>
<dbReference type="InterPro" id="IPR008930">
    <property type="entry name" value="Terpenoid_cyclase/PrenylTrfase"/>
</dbReference>
<dbReference type="InterPro" id="IPR029062">
    <property type="entry name" value="Class_I_gatase-like"/>
</dbReference>
<protein>
    <recommendedName>
        <fullName evidence="5">DUF4159 domain-containing protein</fullName>
    </recommendedName>
</protein>
<dbReference type="OrthoDB" id="220961at2"/>
<dbReference type="SUPFAM" id="SSF52317">
    <property type="entry name" value="Class I glutamine amidotransferase-like"/>
    <property type="match status" value="1"/>
</dbReference>
<dbReference type="Gene3D" id="3.40.50.12140">
    <property type="entry name" value="Domain of unknown function DUF4159"/>
    <property type="match status" value="2"/>
</dbReference>
<evidence type="ECO:0008006" key="5">
    <source>
        <dbReference type="Google" id="ProtNLM"/>
    </source>
</evidence>
<dbReference type="Pfam" id="PF13709">
    <property type="entry name" value="DUF4159"/>
    <property type="match status" value="2"/>
</dbReference>
<dbReference type="SUPFAM" id="SSF48239">
    <property type="entry name" value="Terpenoid cyclases/Protein prenyltransferases"/>
    <property type="match status" value="1"/>
</dbReference>
<dbReference type="STRING" id="1841610.A6X21_04535"/>
<feature type="domain" description="Alpha-macroglobulin-like TED" evidence="1">
    <location>
        <begin position="56"/>
        <end position="172"/>
    </location>
</feature>